<organism evidence="1 2">
    <name type="scientific">Mycena albidolilacea</name>
    <dbReference type="NCBI Taxonomy" id="1033008"/>
    <lineage>
        <taxon>Eukaryota</taxon>
        <taxon>Fungi</taxon>
        <taxon>Dikarya</taxon>
        <taxon>Basidiomycota</taxon>
        <taxon>Agaricomycotina</taxon>
        <taxon>Agaricomycetes</taxon>
        <taxon>Agaricomycetidae</taxon>
        <taxon>Agaricales</taxon>
        <taxon>Marasmiineae</taxon>
        <taxon>Mycenaceae</taxon>
        <taxon>Mycena</taxon>
    </lineage>
</organism>
<comment type="caution">
    <text evidence="1">The sequence shown here is derived from an EMBL/GenBank/DDBJ whole genome shotgun (WGS) entry which is preliminary data.</text>
</comment>
<accession>A0AAD6ZU00</accession>
<protein>
    <submittedName>
        <fullName evidence="1">Uncharacterized protein</fullName>
    </submittedName>
</protein>
<proteinExistence type="predicted"/>
<keyword evidence="2" id="KW-1185">Reference proteome</keyword>
<dbReference type="Proteomes" id="UP001218218">
    <property type="component" value="Unassembled WGS sequence"/>
</dbReference>
<evidence type="ECO:0000313" key="2">
    <source>
        <dbReference type="Proteomes" id="UP001218218"/>
    </source>
</evidence>
<evidence type="ECO:0000313" key="1">
    <source>
        <dbReference type="EMBL" id="KAJ7339701.1"/>
    </source>
</evidence>
<reference evidence="1" key="1">
    <citation type="submission" date="2023-03" db="EMBL/GenBank/DDBJ databases">
        <title>Massive genome expansion in bonnet fungi (Mycena s.s.) driven by repeated elements and novel gene families across ecological guilds.</title>
        <authorList>
            <consortium name="Lawrence Berkeley National Laboratory"/>
            <person name="Harder C.B."/>
            <person name="Miyauchi S."/>
            <person name="Viragh M."/>
            <person name="Kuo A."/>
            <person name="Thoen E."/>
            <person name="Andreopoulos B."/>
            <person name="Lu D."/>
            <person name="Skrede I."/>
            <person name="Drula E."/>
            <person name="Henrissat B."/>
            <person name="Morin E."/>
            <person name="Kohler A."/>
            <person name="Barry K."/>
            <person name="LaButti K."/>
            <person name="Morin E."/>
            <person name="Salamov A."/>
            <person name="Lipzen A."/>
            <person name="Mereny Z."/>
            <person name="Hegedus B."/>
            <person name="Baldrian P."/>
            <person name="Stursova M."/>
            <person name="Weitz H."/>
            <person name="Taylor A."/>
            <person name="Grigoriev I.V."/>
            <person name="Nagy L.G."/>
            <person name="Martin F."/>
            <person name="Kauserud H."/>
        </authorList>
    </citation>
    <scope>NUCLEOTIDE SEQUENCE</scope>
    <source>
        <strain evidence="1">CBHHK002</strain>
    </source>
</reference>
<dbReference type="AlphaFoldDB" id="A0AAD6ZU00"/>
<dbReference type="EMBL" id="JARIHO010000027">
    <property type="protein sequence ID" value="KAJ7339701.1"/>
    <property type="molecule type" value="Genomic_DNA"/>
</dbReference>
<gene>
    <name evidence="1" type="ORF">DFH08DRAFT_812078</name>
</gene>
<sequence length="226" mass="26241">MFLGPTGQTLSLYGPTSSRTRFIPLRFFCFGVTYTRNASLCIQVAKQAMRDLKDTDTWLSGIKCELTEPEPWDLPFLNELAKESFRNLKKSWRMQTNPNAAAKAKIGRQSERQNKRRKAKTKNICKIVDTFGTAQRLQPDFLRDISHKQWKKSQAPMRILVRATKRGRSGILVQRNERKQSTKIYLHIPGLSSHRIPIYAPYNFGISDDWLAENRRKPEKEQLLDD</sequence>
<name>A0AAD6ZU00_9AGAR</name>